<name>A0ABM9SDJ4_9BACT</name>
<dbReference type="EMBL" id="AP024355">
    <property type="protein sequence ID" value="BCR03937.1"/>
    <property type="molecule type" value="Genomic_DNA"/>
</dbReference>
<evidence type="ECO:0000256" key="1">
    <source>
        <dbReference type="SAM" id="Phobius"/>
    </source>
</evidence>
<reference evidence="2 3" key="2">
    <citation type="journal article" date="2021" name="Int. J. Syst. Evol. Microbiol.">
        <title>Isolation and Polyphasic Characterization of Desulfuromonas versatilis sp. Nov., an Electrogenic Bacteria Capable of Versatile Metabolism Isolated from a Graphene Oxide-Reducing Enrichment Culture.</title>
        <authorList>
            <person name="Xie L."/>
            <person name="Yoshida N."/>
            <person name="Ishii S."/>
            <person name="Meng L."/>
        </authorList>
    </citation>
    <scope>NUCLEOTIDE SEQUENCE [LARGE SCALE GENOMIC DNA]</scope>
    <source>
        <strain evidence="2 3">NIT-T3</strain>
    </source>
</reference>
<dbReference type="PANTHER" id="PTHR31033">
    <property type="entry name" value="PROTEIN, PUTATIVE-RELATED"/>
    <property type="match status" value="1"/>
</dbReference>
<reference evidence="2 3" key="1">
    <citation type="journal article" date="2016" name="C (Basel)">
        <title>Selective Growth of and Electricity Production by Marine Exoelectrogenic Bacteria in Self-Aggregated Hydrogel of Microbially Reduced Graphene Oxide.</title>
        <authorList>
            <person name="Yoshida N."/>
            <person name="Goto Y."/>
            <person name="Miyata Y."/>
        </authorList>
    </citation>
    <scope>NUCLEOTIDE SEQUENCE [LARGE SCALE GENOMIC DNA]</scope>
    <source>
        <strain evidence="2 3">NIT-T3</strain>
    </source>
</reference>
<organism evidence="2 3">
    <name type="scientific">Desulfuromonas versatilis</name>
    <dbReference type="NCBI Taxonomy" id="2802975"/>
    <lineage>
        <taxon>Bacteria</taxon>
        <taxon>Pseudomonadati</taxon>
        <taxon>Thermodesulfobacteriota</taxon>
        <taxon>Desulfuromonadia</taxon>
        <taxon>Desulfuromonadales</taxon>
        <taxon>Desulfuromonadaceae</taxon>
        <taxon>Desulfuromonas</taxon>
    </lineage>
</organism>
<dbReference type="Proteomes" id="UP001319827">
    <property type="component" value="Chromosome"/>
</dbReference>
<dbReference type="RefSeq" id="WP_221251372.1">
    <property type="nucleotide sequence ID" value="NZ_AP024355.1"/>
</dbReference>
<keyword evidence="1" id="KW-1133">Transmembrane helix</keyword>
<feature type="transmembrane region" description="Helical" evidence="1">
    <location>
        <begin position="6"/>
        <end position="25"/>
    </location>
</feature>
<accession>A0ABM9SDJ4</accession>
<gene>
    <name evidence="2" type="ORF">DESUT3_10060</name>
</gene>
<evidence type="ECO:0000313" key="3">
    <source>
        <dbReference type="Proteomes" id="UP001319827"/>
    </source>
</evidence>
<evidence type="ECO:0000313" key="2">
    <source>
        <dbReference type="EMBL" id="BCR03937.1"/>
    </source>
</evidence>
<proteinExistence type="predicted"/>
<keyword evidence="3" id="KW-1185">Reference proteome</keyword>
<feature type="transmembrane region" description="Helical" evidence="1">
    <location>
        <begin position="60"/>
        <end position="79"/>
    </location>
</feature>
<dbReference type="PANTHER" id="PTHR31033:SF18">
    <property type="entry name" value="OS06G0115800 PROTEIN"/>
    <property type="match status" value="1"/>
</dbReference>
<sequence length="85" mass="9561">MIHSQALGLASLLAFAFLVNLPLGFLRETAPKYSVRWFVYIHLSIPFIVAFRLAEGFGWNIIPLTLACAVAGQLAGGRFRRWKNR</sequence>
<feature type="transmembrane region" description="Helical" evidence="1">
    <location>
        <begin position="37"/>
        <end position="54"/>
    </location>
</feature>
<keyword evidence="1" id="KW-0812">Transmembrane</keyword>
<keyword evidence="1" id="KW-0472">Membrane</keyword>
<protein>
    <submittedName>
        <fullName evidence="2">Uncharacterized protein</fullName>
    </submittedName>
</protein>